<keyword evidence="3 7" id="KW-0133">Cell shape</keyword>
<dbReference type="GO" id="GO:0005737">
    <property type="term" value="C:cytoplasm"/>
    <property type="evidence" value="ECO:0007669"/>
    <property type="project" value="UniProtKB-SubCell"/>
</dbReference>
<dbReference type="InterPro" id="IPR035911">
    <property type="entry name" value="MurE/MurF_N"/>
</dbReference>
<feature type="binding site" evidence="7">
    <location>
        <position position="188"/>
    </location>
    <ligand>
        <name>UDP-N-acetyl-alpha-D-muramoyl-L-alanyl-D-glutamate</name>
        <dbReference type="ChEBI" id="CHEBI:83900"/>
    </ligand>
</feature>
<keyword evidence="13" id="KW-1185">Reference proteome</keyword>
<feature type="binding site" evidence="7">
    <location>
        <position position="387"/>
    </location>
    <ligand>
        <name>meso-2,6-diaminopimelate</name>
        <dbReference type="ChEBI" id="CHEBI:57791"/>
    </ligand>
</feature>
<feature type="binding site" evidence="7">
    <location>
        <position position="190"/>
    </location>
    <ligand>
        <name>UDP-N-acetyl-alpha-D-muramoyl-L-alanyl-D-glutamate</name>
        <dbReference type="ChEBI" id="CHEBI:83900"/>
    </ligand>
</feature>
<dbReference type="InterPro" id="IPR036615">
    <property type="entry name" value="Mur_ligase_C_dom_sf"/>
</dbReference>
<keyword evidence="2 7" id="KW-0132">Cell division</keyword>
<keyword evidence="6 7" id="KW-0961">Cell wall biogenesis/degradation</keyword>
<keyword evidence="7" id="KW-0460">Magnesium</keyword>
<dbReference type="Pfam" id="PF01225">
    <property type="entry name" value="Mur_ligase"/>
    <property type="match status" value="1"/>
</dbReference>
<evidence type="ECO:0000313" key="12">
    <source>
        <dbReference type="EMBL" id="RDD61286.1"/>
    </source>
</evidence>
<comment type="subcellular location">
    <subcellularLocation>
        <location evidence="7 8">Cytoplasm</location>
    </subcellularLocation>
</comment>
<comment type="cofactor">
    <cofactor evidence="7">
        <name>Mg(2+)</name>
        <dbReference type="ChEBI" id="CHEBI:18420"/>
    </cofactor>
</comment>
<dbReference type="HAMAP" id="MF_00208">
    <property type="entry name" value="MurE"/>
    <property type="match status" value="1"/>
</dbReference>
<accession>A0A369TEC3</accession>
<comment type="pathway">
    <text evidence="7 8">Cell wall biogenesis; peptidoglycan biosynthesis.</text>
</comment>
<dbReference type="UniPathway" id="UPA00219"/>
<feature type="binding site" evidence="7">
    <location>
        <position position="32"/>
    </location>
    <ligand>
        <name>UDP-N-acetyl-alpha-D-muramoyl-L-alanyl-D-glutamate</name>
        <dbReference type="ChEBI" id="CHEBI:83900"/>
    </ligand>
</feature>
<dbReference type="EC" id="6.3.2.13" evidence="7"/>
<dbReference type="SUPFAM" id="SSF63418">
    <property type="entry name" value="MurE/MurF N-terminal domain"/>
    <property type="match status" value="1"/>
</dbReference>
<comment type="similarity">
    <text evidence="1 7">Belongs to the MurCDEF family. MurE subfamily.</text>
</comment>
<dbReference type="InterPro" id="IPR004101">
    <property type="entry name" value="Mur_ligase_C"/>
</dbReference>
<dbReference type="SUPFAM" id="SSF53244">
    <property type="entry name" value="MurD-like peptide ligases, peptide-binding domain"/>
    <property type="match status" value="1"/>
</dbReference>
<dbReference type="EMBL" id="QPMH01000013">
    <property type="protein sequence ID" value="RDD61286.1"/>
    <property type="molecule type" value="Genomic_DNA"/>
</dbReference>
<feature type="domain" description="Mur ligase C-terminal" evidence="10">
    <location>
        <begin position="337"/>
        <end position="461"/>
    </location>
</feature>
<comment type="PTM">
    <text evidence="7">Carboxylation is probably crucial for Mg(2+) binding and, consequently, for the gamma-phosphate positioning of ATP.</text>
</comment>
<keyword evidence="4 7" id="KW-0573">Peptidoglycan synthesis</keyword>
<dbReference type="InterPro" id="IPR036565">
    <property type="entry name" value="Mur-like_cat_sf"/>
</dbReference>
<evidence type="ECO:0000259" key="11">
    <source>
        <dbReference type="Pfam" id="PF08245"/>
    </source>
</evidence>
<dbReference type="GO" id="GO:0008765">
    <property type="term" value="F:UDP-N-acetylmuramoylalanyl-D-glutamate-2,6-diaminopimelate ligase activity"/>
    <property type="evidence" value="ECO:0007669"/>
    <property type="project" value="UniProtKB-UniRule"/>
</dbReference>
<feature type="binding site" evidence="7">
    <location>
        <begin position="155"/>
        <end position="156"/>
    </location>
    <ligand>
        <name>UDP-N-acetyl-alpha-D-muramoyl-L-alanyl-D-glutamate</name>
        <dbReference type="ChEBI" id="CHEBI:83900"/>
    </ligand>
</feature>
<dbReference type="NCBIfam" id="TIGR01085">
    <property type="entry name" value="murE"/>
    <property type="match status" value="1"/>
</dbReference>
<dbReference type="SUPFAM" id="SSF53623">
    <property type="entry name" value="MurD-like peptide ligases, catalytic domain"/>
    <property type="match status" value="1"/>
</dbReference>
<feature type="modified residue" description="N6-carboxylysine" evidence="7">
    <location>
        <position position="222"/>
    </location>
</feature>
<evidence type="ECO:0000256" key="2">
    <source>
        <dbReference type="ARBA" id="ARBA00022618"/>
    </source>
</evidence>
<reference evidence="12 13" key="1">
    <citation type="submission" date="2018-07" db="EMBL/GenBank/DDBJ databases">
        <title>Venubactetium sediminum gen. nov., sp. nov., isolated from a marine solar saltern.</title>
        <authorList>
            <person name="Wang S."/>
        </authorList>
    </citation>
    <scope>NUCLEOTIDE SEQUENCE [LARGE SCALE GENOMIC DNA]</scope>
    <source>
        <strain evidence="12 13">WD2A32</strain>
    </source>
</reference>
<evidence type="ECO:0000259" key="9">
    <source>
        <dbReference type="Pfam" id="PF01225"/>
    </source>
</evidence>
<dbReference type="InterPro" id="IPR013221">
    <property type="entry name" value="Mur_ligase_cen"/>
</dbReference>
<dbReference type="GO" id="GO:0051301">
    <property type="term" value="P:cell division"/>
    <property type="evidence" value="ECO:0007669"/>
    <property type="project" value="UniProtKB-KW"/>
</dbReference>
<feature type="short sequence motif" description="Meso-diaminopimelate recognition motif" evidence="7">
    <location>
        <begin position="411"/>
        <end position="414"/>
    </location>
</feature>
<dbReference type="GO" id="GO:0000287">
    <property type="term" value="F:magnesium ion binding"/>
    <property type="evidence" value="ECO:0007669"/>
    <property type="project" value="UniProtKB-UniRule"/>
</dbReference>
<protein>
    <recommendedName>
        <fullName evidence="7">UDP-N-acetylmuramoyl-L-alanyl-D-glutamate--2,6-diaminopimelate ligase</fullName>
        <ecNumber evidence="7">6.3.2.13</ecNumber>
    </recommendedName>
    <alternativeName>
        <fullName evidence="7">Meso-A2pm-adding enzyme</fullName>
    </alternativeName>
    <alternativeName>
        <fullName evidence="7">Meso-diaminopimelate-adding enzyme</fullName>
    </alternativeName>
    <alternativeName>
        <fullName evidence="7">UDP-MurNAc-L-Ala-D-Glu:meso-diaminopimelate ligase</fullName>
    </alternativeName>
    <alternativeName>
        <fullName evidence="7">UDP-MurNAc-tripeptide synthetase</fullName>
    </alternativeName>
    <alternativeName>
        <fullName evidence="7">UDP-N-acetylmuramyl-tripeptide synthetase</fullName>
    </alternativeName>
</protein>
<feature type="binding site" evidence="7">
    <location>
        <position position="459"/>
    </location>
    <ligand>
        <name>meso-2,6-diaminopimelate</name>
        <dbReference type="ChEBI" id="CHEBI:57791"/>
    </ligand>
</feature>
<keyword evidence="5 7" id="KW-0131">Cell cycle</keyword>
<evidence type="ECO:0000256" key="5">
    <source>
        <dbReference type="ARBA" id="ARBA00023306"/>
    </source>
</evidence>
<keyword evidence="7 12" id="KW-0436">Ligase</keyword>
<evidence type="ECO:0000259" key="10">
    <source>
        <dbReference type="Pfam" id="PF02875"/>
    </source>
</evidence>
<feature type="binding site" evidence="7">
    <location>
        <begin position="113"/>
        <end position="119"/>
    </location>
    <ligand>
        <name>ATP</name>
        <dbReference type="ChEBI" id="CHEBI:30616"/>
    </ligand>
</feature>
<dbReference type="InterPro" id="IPR005761">
    <property type="entry name" value="UDP-N-AcMur-Glu-dNH2Pim_ligase"/>
</dbReference>
<dbReference type="GO" id="GO:0009252">
    <property type="term" value="P:peptidoglycan biosynthetic process"/>
    <property type="evidence" value="ECO:0007669"/>
    <property type="project" value="UniProtKB-UniRule"/>
</dbReference>
<name>A0A369TEC3_9PROT</name>
<comment type="function">
    <text evidence="7">Catalyzes the addition of meso-diaminopimelic acid to the nucleotide precursor UDP-N-acetylmuramoyl-L-alanyl-D-glutamate (UMAG) in the biosynthesis of bacterial cell-wall peptidoglycan.</text>
</comment>
<dbReference type="PANTHER" id="PTHR23135">
    <property type="entry name" value="MUR LIGASE FAMILY MEMBER"/>
    <property type="match status" value="1"/>
</dbReference>
<keyword evidence="7" id="KW-0067">ATP-binding</keyword>
<dbReference type="GO" id="GO:0071555">
    <property type="term" value="P:cell wall organization"/>
    <property type="evidence" value="ECO:0007669"/>
    <property type="project" value="UniProtKB-KW"/>
</dbReference>
<dbReference type="GO" id="GO:0005524">
    <property type="term" value="F:ATP binding"/>
    <property type="evidence" value="ECO:0007669"/>
    <property type="project" value="UniProtKB-UniRule"/>
</dbReference>
<dbReference type="AlphaFoldDB" id="A0A369TEC3"/>
<evidence type="ECO:0000256" key="1">
    <source>
        <dbReference type="ARBA" id="ARBA00005898"/>
    </source>
</evidence>
<sequence>MRLAELVEGTTARMTTLETARDIEIRGITADSRQVSEGVLFAAIPGTRADGRDFIPDALKRGAAAVLAPTGTRLPEGTSAAALVTDDNPRRALSLMAAHFHGAQPAFIAAVTGTNGKTSVAAFCRQLWAGTGEKAASLGTMGLVPEVADNPGKLTTPDPVALHRCLAQLAEQGYDRLAIEASSHGLHQYRLDGLKVRAAAFTNLSLDHLDYHGDMASYLGAKRRLFADLLETGGTAVLNADAPESATLAETCGARGITAWQYGEHDGSDIQLAKREPELTGQRLTLSVFGATYRVRLPLVGRFQAMNALAALGLVLASGMDREAAIAGLESLEGAPGRLQRVAETPVGAQVFVDYAHTPDALQTVLEALRPHVAGRLIVVFGCGGDRDRGKRPVMGGTAARLADKAIVTDDNPRSEDPAAIRREILESSPGAVEVGDRGAAIDGAIADLAAGDVLLIAGKGHETGQIVGETILPFDDAERARAAIAQIKAGGDA</sequence>
<dbReference type="InterPro" id="IPR000713">
    <property type="entry name" value="Mur_ligase_N"/>
</dbReference>
<dbReference type="Proteomes" id="UP000253941">
    <property type="component" value="Unassembled WGS sequence"/>
</dbReference>
<dbReference type="Gene3D" id="3.90.190.20">
    <property type="entry name" value="Mur ligase, C-terminal domain"/>
    <property type="match status" value="1"/>
</dbReference>
<dbReference type="NCBIfam" id="NF001126">
    <property type="entry name" value="PRK00139.1-4"/>
    <property type="match status" value="1"/>
</dbReference>
<evidence type="ECO:0000256" key="3">
    <source>
        <dbReference type="ARBA" id="ARBA00022960"/>
    </source>
</evidence>
<feature type="binding site" evidence="7">
    <location>
        <position position="182"/>
    </location>
    <ligand>
        <name>UDP-N-acetyl-alpha-D-muramoyl-L-alanyl-D-glutamate</name>
        <dbReference type="ChEBI" id="CHEBI:83900"/>
    </ligand>
</feature>
<evidence type="ECO:0000256" key="6">
    <source>
        <dbReference type="ARBA" id="ARBA00023316"/>
    </source>
</evidence>
<dbReference type="Gene3D" id="3.40.1390.10">
    <property type="entry name" value="MurE/MurF, N-terminal domain"/>
    <property type="match status" value="1"/>
</dbReference>
<keyword evidence="7" id="KW-0963">Cytoplasm</keyword>
<dbReference type="NCBIfam" id="NF001124">
    <property type="entry name" value="PRK00139.1-2"/>
    <property type="match status" value="1"/>
</dbReference>
<dbReference type="GO" id="GO:0008360">
    <property type="term" value="P:regulation of cell shape"/>
    <property type="evidence" value="ECO:0007669"/>
    <property type="project" value="UniProtKB-KW"/>
</dbReference>
<comment type="catalytic activity">
    <reaction evidence="7">
        <text>UDP-N-acetyl-alpha-D-muramoyl-L-alanyl-D-glutamate + meso-2,6-diaminopimelate + ATP = UDP-N-acetyl-alpha-D-muramoyl-L-alanyl-gamma-D-glutamyl-meso-2,6-diaminopimelate + ADP + phosphate + H(+)</text>
        <dbReference type="Rhea" id="RHEA:23676"/>
        <dbReference type="ChEBI" id="CHEBI:15378"/>
        <dbReference type="ChEBI" id="CHEBI:30616"/>
        <dbReference type="ChEBI" id="CHEBI:43474"/>
        <dbReference type="ChEBI" id="CHEBI:57791"/>
        <dbReference type="ChEBI" id="CHEBI:83900"/>
        <dbReference type="ChEBI" id="CHEBI:83905"/>
        <dbReference type="ChEBI" id="CHEBI:456216"/>
        <dbReference type="EC" id="6.3.2.13"/>
    </reaction>
</comment>
<feature type="domain" description="Mur ligase N-terminal catalytic" evidence="9">
    <location>
        <begin position="24"/>
        <end position="100"/>
    </location>
</feature>
<dbReference type="PANTHER" id="PTHR23135:SF4">
    <property type="entry name" value="UDP-N-ACETYLMURAMOYL-L-ALANYL-D-GLUTAMATE--2,6-DIAMINOPIMELATE LIGASE MURE HOMOLOG, CHLOROPLASTIC"/>
    <property type="match status" value="1"/>
</dbReference>
<feature type="binding site" evidence="7">
    <location>
        <position position="463"/>
    </location>
    <ligand>
        <name>meso-2,6-diaminopimelate</name>
        <dbReference type="ChEBI" id="CHEBI:57791"/>
    </ligand>
</feature>
<dbReference type="Pfam" id="PF02875">
    <property type="entry name" value="Mur_ligase_C"/>
    <property type="match status" value="1"/>
</dbReference>
<keyword evidence="7" id="KW-0547">Nucleotide-binding</keyword>
<evidence type="ECO:0000256" key="4">
    <source>
        <dbReference type="ARBA" id="ARBA00022984"/>
    </source>
</evidence>
<feature type="binding site" evidence="7">
    <location>
        <begin position="411"/>
        <end position="414"/>
    </location>
    <ligand>
        <name>meso-2,6-diaminopimelate</name>
        <dbReference type="ChEBI" id="CHEBI:57791"/>
    </ligand>
</feature>
<evidence type="ECO:0000313" key="13">
    <source>
        <dbReference type="Proteomes" id="UP000253941"/>
    </source>
</evidence>
<evidence type="ECO:0000256" key="7">
    <source>
        <dbReference type="HAMAP-Rule" id="MF_00208"/>
    </source>
</evidence>
<evidence type="ECO:0000256" key="8">
    <source>
        <dbReference type="RuleBase" id="RU004135"/>
    </source>
</evidence>
<dbReference type="Pfam" id="PF08245">
    <property type="entry name" value="Mur_ligase_M"/>
    <property type="match status" value="1"/>
</dbReference>
<proteinExistence type="inferred from homology"/>
<dbReference type="Gene3D" id="3.40.1190.10">
    <property type="entry name" value="Mur-like, catalytic domain"/>
    <property type="match status" value="1"/>
</dbReference>
<comment type="caution">
    <text evidence="7">Lacks conserved residue(s) required for the propagation of feature annotation.</text>
</comment>
<feature type="domain" description="Mur ligase central" evidence="11">
    <location>
        <begin position="111"/>
        <end position="314"/>
    </location>
</feature>
<organism evidence="12 13">
    <name type="scientific">Ferruginivarius sediminum</name>
    <dbReference type="NCBI Taxonomy" id="2661937"/>
    <lineage>
        <taxon>Bacteria</taxon>
        <taxon>Pseudomonadati</taxon>
        <taxon>Pseudomonadota</taxon>
        <taxon>Alphaproteobacteria</taxon>
        <taxon>Rhodospirillales</taxon>
        <taxon>Rhodospirillaceae</taxon>
        <taxon>Ferruginivarius</taxon>
    </lineage>
</organism>
<gene>
    <name evidence="7" type="primary">murE</name>
    <name evidence="12" type="ORF">DRB17_13520</name>
</gene>
<comment type="caution">
    <text evidence="12">The sequence shown here is derived from an EMBL/GenBank/DDBJ whole genome shotgun (WGS) entry which is preliminary data.</text>
</comment>